<feature type="region of interest" description="Disordered" evidence="1">
    <location>
        <begin position="301"/>
        <end position="334"/>
    </location>
</feature>
<keyword evidence="2" id="KW-0540">Nuclease</keyword>
<reference evidence="2 3" key="1">
    <citation type="submission" date="2020-08" db="EMBL/GenBank/DDBJ databases">
        <title>Sequencing the genomes of 1000 actinobacteria strains.</title>
        <authorList>
            <person name="Klenk H.-P."/>
        </authorList>
    </citation>
    <scope>NUCLEOTIDE SEQUENCE [LARGE SCALE GENOMIC DNA]</scope>
    <source>
        <strain evidence="2 3">DSM 23889</strain>
    </source>
</reference>
<dbReference type="EMBL" id="JACHBS010000001">
    <property type="protein sequence ID" value="MBB5616553.1"/>
    <property type="molecule type" value="Genomic_DNA"/>
</dbReference>
<keyword evidence="2" id="KW-0378">Hydrolase</keyword>
<dbReference type="GO" id="GO:0004519">
    <property type="term" value="F:endonuclease activity"/>
    <property type="evidence" value="ECO:0007669"/>
    <property type="project" value="UniProtKB-KW"/>
</dbReference>
<evidence type="ECO:0000313" key="2">
    <source>
        <dbReference type="EMBL" id="MBB5616553.1"/>
    </source>
</evidence>
<keyword evidence="2" id="KW-0255">Endonuclease</keyword>
<sequence length="334" mass="36980">MDAAALVARCGGALDRRRLHELGATDHDLRRALRAGALNRPRRGWYSTWPEDDPRFRAMRVGGRLTGISAVAALGGWVLGRHPLHVAVATNASRLRTQWRRDLRRADALPDGVVVHWVAPAHDRGSSTAIVPLLDVLERVCRDESVEQAIAVLDWARHTGRLDRIGLVQLGERLGELRWLMGASTDNADSLPESLARTRLRAAGLDVQPQQGFRDTVERIDLVIEGTVALEVDGDEHHRETFESDRARDLDITAAGLHALRPSARQVYTRWPRVEQAVVRALHERGILVYLHNSGVAQVGRPATRAESPPPGLVSGPNPELWRRAEGIREAPAR</sequence>
<name>A0A840X266_9MICO</name>
<dbReference type="RefSeq" id="WP_153982303.1">
    <property type="nucleotide sequence ID" value="NZ_BAAANZ010000007.1"/>
</dbReference>
<proteinExistence type="predicted"/>
<dbReference type="Proteomes" id="UP000552883">
    <property type="component" value="Unassembled WGS sequence"/>
</dbReference>
<protein>
    <submittedName>
        <fullName evidence="2">Very-short-patch-repair endonuclease</fullName>
    </submittedName>
</protein>
<organism evidence="2 3">
    <name type="scientific">Microcella frigidaquae</name>
    <dbReference type="NCBI Taxonomy" id="424758"/>
    <lineage>
        <taxon>Bacteria</taxon>
        <taxon>Bacillati</taxon>
        <taxon>Actinomycetota</taxon>
        <taxon>Actinomycetes</taxon>
        <taxon>Micrococcales</taxon>
        <taxon>Microbacteriaceae</taxon>
        <taxon>Microcella</taxon>
    </lineage>
</organism>
<evidence type="ECO:0000256" key="1">
    <source>
        <dbReference type="SAM" id="MobiDB-lite"/>
    </source>
</evidence>
<feature type="compositionally biased region" description="Basic and acidic residues" evidence="1">
    <location>
        <begin position="321"/>
        <end position="334"/>
    </location>
</feature>
<evidence type="ECO:0000313" key="3">
    <source>
        <dbReference type="Proteomes" id="UP000552883"/>
    </source>
</evidence>
<dbReference type="AlphaFoldDB" id="A0A840X266"/>
<comment type="caution">
    <text evidence="2">The sequence shown here is derived from an EMBL/GenBank/DDBJ whole genome shotgun (WGS) entry which is preliminary data.</text>
</comment>
<gene>
    <name evidence="2" type="ORF">BJ959_000049</name>
</gene>
<dbReference type="OrthoDB" id="2594539at2"/>
<accession>A0A840X266</accession>
<keyword evidence="3" id="KW-1185">Reference proteome</keyword>